<dbReference type="OrthoDB" id="2747330at2759"/>
<dbReference type="GO" id="GO:0006508">
    <property type="term" value="P:proteolysis"/>
    <property type="evidence" value="ECO:0007669"/>
    <property type="project" value="UniProtKB-KW"/>
</dbReference>
<dbReference type="PANTHER" id="PTHR47966">
    <property type="entry name" value="BETA-SITE APP-CLEAVING ENZYME, ISOFORM A-RELATED"/>
    <property type="match status" value="1"/>
</dbReference>
<dbReference type="PANTHER" id="PTHR47966:SF1">
    <property type="entry name" value="ASPARTYL PROTEINASE"/>
    <property type="match status" value="1"/>
</dbReference>
<dbReference type="InterPro" id="IPR034163">
    <property type="entry name" value="Aspergillopepsin-like_cat_dom"/>
</dbReference>
<feature type="active site" evidence="5">
    <location>
        <position position="322"/>
    </location>
</feature>
<dbReference type="PRINTS" id="PR00792">
    <property type="entry name" value="PEPSIN"/>
</dbReference>
<feature type="domain" description="Peptidase A1" evidence="6">
    <location>
        <begin position="98"/>
        <end position="431"/>
    </location>
</feature>
<evidence type="ECO:0000256" key="4">
    <source>
        <dbReference type="ARBA" id="ARBA00022801"/>
    </source>
</evidence>
<dbReference type="InterPro" id="IPR001461">
    <property type="entry name" value="Aspartic_peptidase_A1"/>
</dbReference>
<dbReference type="eggNOG" id="KOG1339">
    <property type="taxonomic scope" value="Eukaryota"/>
</dbReference>
<gene>
    <name evidence="7" type="ORF">H072_2030</name>
</gene>
<feature type="active site" evidence="5">
    <location>
        <position position="116"/>
    </location>
</feature>
<comment type="similarity">
    <text evidence="1">Belongs to the peptidase A1 family.</text>
</comment>
<keyword evidence="2" id="KW-0645">Protease</keyword>
<evidence type="ECO:0000259" key="6">
    <source>
        <dbReference type="PROSITE" id="PS51767"/>
    </source>
</evidence>
<accession>S8ASD7</accession>
<dbReference type="STRING" id="1284197.S8ASD7"/>
<proteinExistence type="inferred from homology"/>
<dbReference type="InterPro" id="IPR033121">
    <property type="entry name" value="PEPTIDASE_A1"/>
</dbReference>
<evidence type="ECO:0000313" key="7">
    <source>
        <dbReference type="EMBL" id="EPS43906.1"/>
    </source>
</evidence>
<protein>
    <recommendedName>
        <fullName evidence="6">Peptidase A1 domain-containing protein</fullName>
    </recommendedName>
</protein>
<dbReference type="Gene3D" id="2.40.70.10">
    <property type="entry name" value="Acid Proteases"/>
    <property type="match status" value="2"/>
</dbReference>
<evidence type="ECO:0000256" key="2">
    <source>
        <dbReference type="ARBA" id="ARBA00022670"/>
    </source>
</evidence>
<dbReference type="HOGENOM" id="CLU_013253_0_2_1"/>
<reference evidence="7 8" key="1">
    <citation type="journal article" date="2013" name="PLoS Genet.">
        <title>Genomic mechanisms accounting for the adaptation to parasitism in nematode-trapping fungi.</title>
        <authorList>
            <person name="Meerupati T."/>
            <person name="Andersson K.M."/>
            <person name="Friman E."/>
            <person name="Kumar D."/>
            <person name="Tunlid A."/>
            <person name="Ahren D."/>
        </authorList>
    </citation>
    <scope>NUCLEOTIDE SEQUENCE [LARGE SCALE GENOMIC DNA]</scope>
    <source>
        <strain evidence="7 8">CBS 200.50</strain>
    </source>
</reference>
<dbReference type="MEROPS" id="A01.080"/>
<sequence>MASHDSTHIAQNPIRVVQNKKYVRDGAKSYLHLMRKYNFNPTLESKYFHSGVLKQQGKFAPGVGGKATIVQRLKKKTGPGENDVSLVDTEDVQNDALWLSEVSIGTPPKKFLLDFDTSSADCWVWSTHLPDDTLKKASGKSVFDPDQSSSYKAKDGYTWNIHYGDGSSASGTVGTDYMTFGGLTIESQAIELANNLSDSFQQGQGDGLLGLAFSNINTCSPDSVLTPVDMLIQQANIPASAELFTCKLGSWRDKYDEPDHGESFYTFGYIHQPTLDYCGATVSSIDWAKIDSSKGFWQFKSSSISINGKTKKRPSSNISIADTGTTLVLLDDASCDAIYKTIPGAQYIAELPGYIYPASVTESQLPVVKIDVGGKSFAIQKEDLGFADVGQGYVFGGIQSRGTLPLDILGGTFLKGQYAIFDAGKKRLGLVPRPEVKQNLATPVDGVNSSSEDEAPVPKHRFLSSLIEKNKTVERQAEL</sequence>
<evidence type="ECO:0000256" key="3">
    <source>
        <dbReference type="ARBA" id="ARBA00022750"/>
    </source>
</evidence>
<dbReference type="PROSITE" id="PS51767">
    <property type="entry name" value="PEPTIDASE_A1"/>
    <property type="match status" value="1"/>
</dbReference>
<keyword evidence="3" id="KW-0064">Aspartyl protease</keyword>
<keyword evidence="8" id="KW-1185">Reference proteome</keyword>
<dbReference type="InterPro" id="IPR021109">
    <property type="entry name" value="Peptidase_aspartic_dom_sf"/>
</dbReference>
<name>S8ASD7_DACHA</name>
<dbReference type="Pfam" id="PF00026">
    <property type="entry name" value="Asp"/>
    <property type="match status" value="1"/>
</dbReference>
<evidence type="ECO:0000256" key="5">
    <source>
        <dbReference type="PIRSR" id="PIRSR601461-1"/>
    </source>
</evidence>
<dbReference type="OMA" id="WYGGVQS"/>
<dbReference type="AlphaFoldDB" id="S8ASD7"/>
<evidence type="ECO:0000256" key="1">
    <source>
        <dbReference type="ARBA" id="ARBA00007447"/>
    </source>
</evidence>
<dbReference type="CDD" id="cd06097">
    <property type="entry name" value="Aspergillopepsin_like"/>
    <property type="match status" value="1"/>
</dbReference>
<reference evidence="8" key="2">
    <citation type="submission" date="2013-04" db="EMBL/GenBank/DDBJ databases">
        <title>Genomic mechanisms accounting for the adaptation to parasitism in nematode-trapping fungi.</title>
        <authorList>
            <person name="Ahren D.G."/>
        </authorList>
    </citation>
    <scope>NUCLEOTIDE SEQUENCE [LARGE SCALE GENOMIC DNA]</scope>
    <source>
        <strain evidence="8">CBS 200.50</strain>
    </source>
</reference>
<dbReference type="EMBL" id="AQGS01000063">
    <property type="protein sequence ID" value="EPS43906.1"/>
    <property type="molecule type" value="Genomic_DNA"/>
</dbReference>
<comment type="caution">
    <text evidence="7">The sequence shown here is derived from an EMBL/GenBank/DDBJ whole genome shotgun (WGS) entry which is preliminary data.</text>
</comment>
<organism evidence="7 8">
    <name type="scientific">Dactylellina haptotyla (strain CBS 200.50)</name>
    <name type="common">Nematode-trapping fungus</name>
    <name type="synonym">Monacrosporium haptotylum</name>
    <dbReference type="NCBI Taxonomy" id="1284197"/>
    <lineage>
        <taxon>Eukaryota</taxon>
        <taxon>Fungi</taxon>
        <taxon>Dikarya</taxon>
        <taxon>Ascomycota</taxon>
        <taxon>Pezizomycotina</taxon>
        <taxon>Orbiliomycetes</taxon>
        <taxon>Orbiliales</taxon>
        <taxon>Orbiliaceae</taxon>
        <taxon>Dactylellina</taxon>
    </lineage>
</organism>
<evidence type="ECO:0000313" key="8">
    <source>
        <dbReference type="Proteomes" id="UP000015100"/>
    </source>
</evidence>
<dbReference type="SUPFAM" id="SSF50630">
    <property type="entry name" value="Acid proteases"/>
    <property type="match status" value="1"/>
</dbReference>
<keyword evidence="4" id="KW-0378">Hydrolase</keyword>
<dbReference type="Proteomes" id="UP000015100">
    <property type="component" value="Unassembled WGS sequence"/>
</dbReference>
<dbReference type="GO" id="GO:0004190">
    <property type="term" value="F:aspartic-type endopeptidase activity"/>
    <property type="evidence" value="ECO:0007669"/>
    <property type="project" value="UniProtKB-KW"/>
</dbReference>